<comment type="catalytic activity">
    <reaction evidence="1 8">
        <text>Release of an N-terminal amino acid, Xaa-|-Yaa-, in which Xaa is preferably Leu, but may be other amino acids including Pro although not Arg or Lys, and Yaa may be Pro. Amino acid amides and methyl esters are also readily hydrolyzed, but rates on arylamides are exceedingly low.</text>
        <dbReference type="EC" id="3.4.11.1"/>
    </reaction>
</comment>
<dbReference type="CDD" id="cd00433">
    <property type="entry name" value="Peptidase_M17"/>
    <property type="match status" value="1"/>
</dbReference>
<keyword evidence="6 8" id="KW-0378">Hydrolase</keyword>
<dbReference type="PROSITE" id="PS00631">
    <property type="entry name" value="CYTOSOL_AP"/>
    <property type="match status" value="1"/>
</dbReference>
<comment type="similarity">
    <text evidence="3 8">Belongs to the peptidase M17 family.</text>
</comment>
<dbReference type="Pfam" id="PF00883">
    <property type="entry name" value="Peptidase_M17"/>
    <property type="match status" value="1"/>
</dbReference>
<dbReference type="Pfam" id="PF02789">
    <property type="entry name" value="Peptidase_M17_N"/>
    <property type="match status" value="1"/>
</dbReference>
<feature type="active site" evidence="8">
    <location>
        <position position="349"/>
    </location>
</feature>
<feature type="binding site" evidence="8">
    <location>
        <position position="347"/>
    </location>
    <ligand>
        <name>Mn(2+)</name>
        <dbReference type="ChEBI" id="CHEBI:29035"/>
        <label>1</label>
    </ligand>
</feature>
<feature type="binding site" evidence="8">
    <location>
        <position position="268"/>
    </location>
    <ligand>
        <name>Mn(2+)</name>
        <dbReference type="ChEBI" id="CHEBI:29035"/>
        <label>2</label>
    </ligand>
</feature>
<keyword evidence="5 8" id="KW-0645">Protease</keyword>
<dbReference type="GO" id="GO:0070006">
    <property type="term" value="F:metalloaminopeptidase activity"/>
    <property type="evidence" value="ECO:0007669"/>
    <property type="project" value="InterPro"/>
</dbReference>
<dbReference type="HAMAP" id="MF_00181">
    <property type="entry name" value="Cytosol_peptidase_M17"/>
    <property type="match status" value="1"/>
</dbReference>
<dbReference type="SUPFAM" id="SSF52949">
    <property type="entry name" value="Macro domain-like"/>
    <property type="match status" value="1"/>
</dbReference>
<evidence type="ECO:0000256" key="2">
    <source>
        <dbReference type="ARBA" id="ARBA00000967"/>
    </source>
</evidence>
<comment type="cofactor">
    <cofactor evidence="8">
        <name>Mn(2+)</name>
        <dbReference type="ChEBI" id="CHEBI:29035"/>
    </cofactor>
    <text evidence="8">Binds 2 manganese ions per subunit.</text>
</comment>
<evidence type="ECO:0000313" key="11">
    <source>
        <dbReference type="Proteomes" id="UP000198625"/>
    </source>
</evidence>
<evidence type="ECO:0000256" key="5">
    <source>
        <dbReference type="ARBA" id="ARBA00022670"/>
    </source>
</evidence>
<dbReference type="EC" id="3.4.11.1" evidence="8"/>
<dbReference type="InterPro" id="IPR000819">
    <property type="entry name" value="Peptidase_M17_C"/>
</dbReference>
<keyword evidence="8" id="KW-0464">Manganese</keyword>
<feature type="binding site" evidence="8">
    <location>
        <position position="268"/>
    </location>
    <ligand>
        <name>Mn(2+)</name>
        <dbReference type="ChEBI" id="CHEBI:29035"/>
        <label>1</label>
    </ligand>
</feature>
<gene>
    <name evidence="8" type="primary">pepA</name>
    <name evidence="10" type="ORF">SAMN05660462_01992</name>
</gene>
<proteinExistence type="inferred from homology"/>
<dbReference type="NCBIfam" id="NF002073">
    <property type="entry name" value="PRK00913.1-2"/>
    <property type="match status" value="1"/>
</dbReference>
<evidence type="ECO:0000256" key="3">
    <source>
        <dbReference type="ARBA" id="ARBA00009528"/>
    </source>
</evidence>
<dbReference type="InterPro" id="IPR008283">
    <property type="entry name" value="Peptidase_M17_N"/>
</dbReference>
<dbReference type="EMBL" id="FNQE01000021">
    <property type="protein sequence ID" value="SDZ14014.1"/>
    <property type="molecule type" value="Genomic_DNA"/>
</dbReference>
<accession>A0A1H3QK86</accession>
<organism evidence="10 11">
    <name type="scientific">Proteiniborus ethanoligenes</name>
    <dbReference type="NCBI Taxonomy" id="415015"/>
    <lineage>
        <taxon>Bacteria</taxon>
        <taxon>Bacillati</taxon>
        <taxon>Bacillota</taxon>
        <taxon>Clostridia</taxon>
        <taxon>Eubacteriales</taxon>
        <taxon>Proteiniborus</taxon>
    </lineage>
</organism>
<evidence type="ECO:0000259" key="9">
    <source>
        <dbReference type="PROSITE" id="PS00631"/>
    </source>
</evidence>
<keyword evidence="8" id="KW-0963">Cytoplasm</keyword>
<keyword evidence="11" id="KW-1185">Reference proteome</keyword>
<dbReference type="InterPro" id="IPR023042">
    <property type="entry name" value="Peptidase_M17_leu_NH2_pept"/>
</dbReference>
<dbReference type="PANTHER" id="PTHR11963:SF23">
    <property type="entry name" value="CYTOSOL AMINOPEPTIDASE"/>
    <property type="match status" value="1"/>
</dbReference>
<evidence type="ECO:0000313" key="10">
    <source>
        <dbReference type="EMBL" id="SDZ14014.1"/>
    </source>
</evidence>
<dbReference type="InterPro" id="IPR043472">
    <property type="entry name" value="Macro_dom-like"/>
</dbReference>
<reference evidence="10 11" key="1">
    <citation type="submission" date="2016-10" db="EMBL/GenBank/DDBJ databases">
        <authorList>
            <person name="de Groot N.N."/>
        </authorList>
    </citation>
    <scope>NUCLEOTIDE SEQUENCE [LARGE SCALE GENOMIC DNA]</scope>
    <source>
        <strain evidence="10 11">DSM 21650</strain>
    </source>
</reference>
<dbReference type="EC" id="3.4.11.10" evidence="8"/>
<feature type="binding site" evidence="8">
    <location>
        <position position="345"/>
    </location>
    <ligand>
        <name>Mn(2+)</name>
        <dbReference type="ChEBI" id="CHEBI:29035"/>
        <label>1</label>
    </ligand>
</feature>
<dbReference type="AlphaFoldDB" id="A0A1H3QK86"/>
<feature type="domain" description="Cytosol aminopeptidase" evidence="9">
    <location>
        <begin position="343"/>
        <end position="350"/>
    </location>
</feature>
<dbReference type="Gene3D" id="3.40.630.10">
    <property type="entry name" value="Zn peptidases"/>
    <property type="match status" value="1"/>
</dbReference>
<evidence type="ECO:0000256" key="6">
    <source>
        <dbReference type="ARBA" id="ARBA00022801"/>
    </source>
</evidence>
<evidence type="ECO:0000256" key="8">
    <source>
        <dbReference type="HAMAP-Rule" id="MF_00181"/>
    </source>
</evidence>
<evidence type="ECO:0000256" key="4">
    <source>
        <dbReference type="ARBA" id="ARBA00022438"/>
    </source>
</evidence>
<feature type="binding site" evidence="8">
    <location>
        <position position="347"/>
    </location>
    <ligand>
        <name>Mn(2+)</name>
        <dbReference type="ChEBI" id="CHEBI:29035"/>
        <label>2</label>
    </ligand>
</feature>
<dbReference type="OrthoDB" id="9809354at2"/>
<dbReference type="Proteomes" id="UP000198625">
    <property type="component" value="Unassembled WGS sequence"/>
</dbReference>
<dbReference type="NCBIfam" id="NF002083">
    <property type="entry name" value="PRK00913.3-5"/>
    <property type="match status" value="1"/>
</dbReference>
<keyword evidence="4 8" id="KW-0031">Aminopeptidase</keyword>
<sequence>MTLEVLTKKASDGFSEAIVLPCFQELEVLKITFPVKEVEEMVKHLISEEEFTGKYNEVQSFKLPKKDYPNKVILLGLGKGEELDLEKIRKASAKAMKEAIGLKAKSVDFYPVEIKEGYSLSQASRAMTEGVLLGSYKFDKYIEDKKENPVKNIYFIGNDIDHIQDLSKGVEEGNILSKATLLARDMVNEPANVLTPAKLASIAEKSGKENGFEVEIFKEDKIQELDMEAFLAVGRASENRPRLIVMRYFGDKESNEIIGLIGKGLTYDSGGLCIKPKDSMVNMKSDMGGAASVVGAMEAIAKRRLKANVVAVVAACENSINGNAYRTGDIIGSMAGKTIFIGSTDAEGRLTLADAIHYAIEKEKVTRVLDIATLTGGAIVALGGGATLVVSNDDEFYEALESASKVTGEKVWRMPAFEEYRELLKSKVADLTNSAGNPQAITAALFVKEFVQDKPWIHMDIAGTAFTSKASEYIAEGGTGVGVRTLYEMVKKLNK</sequence>
<keyword evidence="8" id="KW-0479">Metal-binding</keyword>
<comment type="function">
    <text evidence="7 8">Presumably involved in the processing and regular turnover of intracellular proteins. Catalyzes the removal of unsubstituted N-terminal amino acids from various peptides.</text>
</comment>
<dbReference type="Gene3D" id="3.40.220.10">
    <property type="entry name" value="Leucine Aminopeptidase, subunit E, domain 1"/>
    <property type="match status" value="1"/>
</dbReference>
<dbReference type="GO" id="GO:0030145">
    <property type="term" value="F:manganese ion binding"/>
    <property type="evidence" value="ECO:0007669"/>
    <property type="project" value="UniProtKB-UniRule"/>
</dbReference>
<feature type="binding site" evidence="8">
    <location>
        <position position="263"/>
    </location>
    <ligand>
        <name>Mn(2+)</name>
        <dbReference type="ChEBI" id="CHEBI:29035"/>
        <label>2</label>
    </ligand>
</feature>
<dbReference type="PRINTS" id="PR00481">
    <property type="entry name" value="LAMNOPPTDASE"/>
</dbReference>
<feature type="active site" evidence="8">
    <location>
        <position position="275"/>
    </location>
</feature>
<comment type="catalytic activity">
    <reaction evidence="2 8">
        <text>Release of an N-terminal amino acid, preferentially leucine, but not glutamic or aspartic acids.</text>
        <dbReference type="EC" id="3.4.11.10"/>
    </reaction>
</comment>
<dbReference type="PANTHER" id="PTHR11963">
    <property type="entry name" value="LEUCINE AMINOPEPTIDASE-RELATED"/>
    <property type="match status" value="1"/>
</dbReference>
<comment type="subcellular location">
    <subcellularLocation>
        <location evidence="8">Cytoplasm</location>
    </subcellularLocation>
</comment>
<protein>
    <recommendedName>
        <fullName evidence="8">Probable cytosol aminopeptidase</fullName>
        <ecNumber evidence="8">3.4.11.1</ecNumber>
    </recommendedName>
    <alternativeName>
        <fullName evidence="8">Leucine aminopeptidase</fullName>
        <shortName evidence="8">LAP</shortName>
        <ecNumber evidence="8">3.4.11.10</ecNumber>
    </alternativeName>
    <alternativeName>
        <fullName evidence="8">Leucyl aminopeptidase</fullName>
    </alternativeName>
</protein>
<dbReference type="RefSeq" id="WP_091730578.1">
    <property type="nucleotide sequence ID" value="NZ_FNQE01000021.1"/>
</dbReference>
<dbReference type="GO" id="GO:0006508">
    <property type="term" value="P:proteolysis"/>
    <property type="evidence" value="ECO:0007669"/>
    <property type="project" value="UniProtKB-KW"/>
</dbReference>
<evidence type="ECO:0000256" key="7">
    <source>
        <dbReference type="ARBA" id="ARBA00049972"/>
    </source>
</evidence>
<dbReference type="InterPro" id="IPR011356">
    <property type="entry name" value="Leucine_aapep/pepB"/>
</dbReference>
<feature type="binding site" evidence="8">
    <location>
        <position position="286"/>
    </location>
    <ligand>
        <name>Mn(2+)</name>
        <dbReference type="ChEBI" id="CHEBI:29035"/>
        <label>2</label>
    </ligand>
</feature>
<dbReference type="SUPFAM" id="SSF53187">
    <property type="entry name" value="Zn-dependent exopeptidases"/>
    <property type="match status" value="1"/>
</dbReference>
<name>A0A1H3QK86_9FIRM</name>
<dbReference type="GO" id="GO:0005737">
    <property type="term" value="C:cytoplasm"/>
    <property type="evidence" value="ECO:0007669"/>
    <property type="project" value="UniProtKB-SubCell"/>
</dbReference>
<dbReference type="STRING" id="415015.SAMN05660462_01992"/>
<evidence type="ECO:0000256" key="1">
    <source>
        <dbReference type="ARBA" id="ARBA00000135"/>
    </source>
</evidence>